<keyword evidence="2" id="KW-1185">Reference proteome</keyword>
<sequence>MPGEEEEHHRRGQHSDQ</sequence>
<evidence type="ECO:0000313" key="1">
    <source>
        <dbReference type="EMBL" id="MCI53638.1"/>
    </source>
</evidence>
<feature type="non-terminal residue" evidence="1">
    <location>
        <position position="17"/>
    </location>
</feature>
<protein>
    <submittedName>
        <fullName evidence="1">Uncharacterized protein</fullName>
    </submittedName>
</protein>
<organism evidence="1 2">
    <name type="scientific">Trifolium medium</name>
    <dbReference type="NCBI Taxonomy" id="97028"/>
    <lineage>
        <taxon>Eukaryota</taxon>
        <taxon>Viridiplantae</taxon>
        <taxon>Streptophyta</taxon>
        <taxon>Embryophyta</taxon>
        <taxon>Tracheophyta</taxon>
        <taxon>Spermatophyta</taxon>
        <taxon>Magnoliopsida</taxon>
        <taxon>eudicotyledons</taxon>
        <taxon>Gunneridae</taxon>
        <taxon>Pentapetalae</taxon>
        <taxon>rosids</taxon>
        <taxon>fabids</taxon>
        <taxon>Fabales</taxon>
        <taxon>Fabaceae</taxon>
        <taxon>Papilionoideae</taxon>
        <taxon>50 kb inversion clade</taxon>
        <taxon>NPAAA clade</taxon>
        <taxon>Hologalegina</taxon>
        <taxon>IRL clade</taxon>
        <taxon>Trifolieae</taxon>
        <taxon>Trifolium</taxon>
    </lineage>
</organism>
<evidence type="ECO:0000313" key="2">
    <source>
        <dbReference type="Proteomes" id="UP000265520"/>
    </source>
</evidence>
<dbReference type="Proteomes" id="UP000265520">
    <property type="component" value="Unassembled WGS sequence"/>
</dbReference>
<reference evidence="1 2" key="1">
    <citation type="journal article" date="2018" name="Front. Plant Sci.">
        <title>Red Clover (Trifolium pratense) and Zigzag Clover (T. medium) - A Picture of Genomic Similarities and Differences.</title>
        <authorList>
            <person name="Dluhosova J."/>
            <person name="Istvanek J."/>
            <person name="Nedelnik J."/>
            <person name="Repkova J."/>
        </authorList>
    </citation>
    <scope>NUCLEOTIDE SEQUENCE [LARGE SCALE GENOMIC DNA]</scope>
    <source>
        <strain evidence="2">cv. 10/8</strain>
        <tissue evidence="1">Leaf</tissue>
    </source>
</reference>
<dbReference type="AlphaFoldDB" id="A0A392SXS6"/>
<accession>A0A392SXS6</accession>
<dbReference type="EMBL" id="LXQA010466460">
    <property type="protein sequence ID" value="MCI53638.1"/>
    <property type="molecule type" value="Genomic_DNA"/>
</dbReference>
<proteinExistence type="predicted"/>
<name>A0A392SXS6_9FABA</name>
<comment type="caution">
    <text evidence="1">The sequence shown here is derived from an EMBL/GenBank/DDBJ whole genome shotgun (WGS) entry which is preliminary data.</text>
</comment>